<dbReference type="EMBL" id="JAHQIW010003323">
    <property type="protein sequence ID" value="KAJ1358201.1"/>
    <property type="molecule type" value="Genomic_DNA"/>
</dbReference>
<comment type="caution">
    <text evidence="1">The sequence shown here is derived from an EMBL/GenBank/DDBJ whole genome shotgun (WGS) entry which is preliminary data.</text>
</comment>
<evidence type="ECO:0000313" key="1">
    <source>
        <dbReference type="EMBL" id="KAJ1358201.1"/>
    </source>
</evidence>
<reference evidence="1" key="1">
    <citation type="submission" date="2021-06" db="EMBL/GenBank/DDBJ databases">
        <title>Parelaphostrongylus tenuis whole genome reference sequence.</title>
        <authorList>
            <person name="Garwood T.J."/>
            <person name="Larsen P.A."/>
            <person name="Fountain-Jones N.M."/>
            <person name="Garbe J.R."/>
            <person name="Macchietto M.G."/>
            <person name="Kania S.A."/>
            <person name="Gerhold R.W."/>
            <person name="Richards J.E."/>
            <person name="Wolf T.M."/>
        </authorList>
    </citation>
    <scope>NUCLEOTIDE SEQUENCE</scope>
    <source>
        <strain evidence="1">MNPRO001-30</strain>
        <tissue evidence="1">Meninges</tissue>
    </source>
</reference>
<name>A0AAD5N1I3_PARTN</name>
<protein>
    <submittedName>
        <fullName evidence="1">Uncharacterized protein</fullName>
    </submittedName>
</protein>
<keyword evidence="2" id="KW-1185">Reference proteome</keyword>
<organism evidence="1 2">
    <name type="scientific">Parelaphostrongylus tenuis</name>
    <name type="common">Meningeal worm</name>
    <dbReference type="NCBI Taxonomy" id="148309"/>
    <lineage>
        <taxon>Eukaryota</taxon>
        <taxon>Metazoa</taxon>
        <taxon>Ecdysozoa</taxon>
        <taxon>Nematoda</taxon>
        <taxon>Chromadorea</taxon>
        <taxon>Rhabditida</taxon>
        <taxon>Rhabditina</taxon>
        <taxon>Rhabditomorpha</taxon>
        <taxon>Strongyloidea</taxon>
        <taxon>Metastrongylidae</taxon>
        <taxon>Parelaphostrongylus</taxon>
    </lineage>
</organism>
<proteinExistence type="predicted"/>
<gene>
    <name evidence="1" type="ORF">KIN20_016547</name>
</gene>
<dbReference type="Proteomes" id="UP001196413">
    <property type="component" value="Unassembled WGS sequence"/>
</dbReference>
<accession>A0AAD5N1I3</accession>
<evidence type="ECO:0000313" key="2">
    <source>
        <dbReference type="Proteomes" id="UP001196413"/>
    </source>
</evidence>
<dbReference type="AlphaFoldDB" id="A0AAD5N1I3"/>
<sequence length="67" mass="7323">MCDISTNKNIGAIDAKHLSILGNLTTTSIIMANWSREIWQGVVNRVVRMLESGPFASHFSSAFATVN</sequence>